<sequence length="450" mass="51511">MAKRAPMIIPHAHRRHLSASVYAISRPWIFILLPAVLLVSIILIHSRRGLHVELGLRLSQAPLTDVISSEVYQEAPAYLAKIFPPPDPVRKNYDEWNSQTLLDLHACIALNSCGPNQKKVALLAAHWFEEAIVRGWRGGEGVWAVSVHKHLRAMGYTTFFANSFDEALKQYRMFPELVKVVIRNKAGECHSDPKCVKGPDNPSGIPAWKIFDFEYFVTHGNHFHASLMKGKWILSANPDNKPQDPGPIQYIGYSLEDECRQIEPLRLAQRAHRAWMLMKQLTYVYDSAFAWNRSYFSLAHHSPELSELLFTGGWLINQHYQWKPEKGIMTDIEDPANGSISGGWTQSSSLRRQDPWNKMKWHAQHPSLNGYDPPYVYHVHKGDYEGFIKAVKAASTTEIPSFIPPHMTESAVRERVRKLMETDWKALAAELLEERLEERKSGKKAYVFEL</sequence>
<dbReference type="EMBL" id="JANKHO010000149">
    <property type="protein sequence ID" value="KAJ3514354.1"/>
    <property type="molecule type" value="Genomic_DNA"/>
</dbReference>
<keyword evidence="1" id="KW-1133">Transmembrane helix</keyword>
<dbReference type="AlphaFoldDB" id="A0A9W8MXN5"/>
<accession>A0A9W8MXN5</accession>
<name>A0A9W8MXN5_9AGAR</name>
<feature type="transmembrane region" description="Helical" evidence="1">
    <location>
        <begin position="21"/>
        <end position="44"/>
    </location>
</feature>
<evidence type="ECO:0000313" key="3">
    <source>
        <dbReference type="Proteomes" id="UP001148786"/>
    </source>
</evidence>
<dbReference type="Proteomes" id="UP001148786">
    <property type="component" value="Unassembled WGS sequence"/>
</dbReference>
<proteinExistence type="predicted"/>
<evidence type="ECO:0000313" key="2">
    <source>
        <dbReference type="EMBL" id="KAJ3514354.1"/>
    </source>
</evidence>
<keyword evidence="1" id="KW-0812">Transmembrane</keyword>
<reference evidence="2" key="1">
    <citation type="submission" date="2022-07" db="EMBL/GenBank/DDBJ databases">
        <title>Genome Sequence of Agrocybe chaxingu.</title>
        <authorList>
            <person name="Buettner E."/>
        </authorList>
    </citation>
    <scope>NUCLEOTIDE SEQUENCE</scope>
    <source>
        <strain evidence="2">MP-N11</strain>
    </source>
</reference>
<keyword evidence="1" id="KW-0472">Membrane</keyword>
<gene>
    <name evidence="2" type="ORF">NLJ89_g2429</name>
</gene>
<comment type="caution">
    <text evidence="2">The sequence shown here is derived from an EMBL/GenBank/DDBJ whole genome shotgun (WGS) entry which is preliminary data.</text>
</comment>
<organism evidence="2 3">
    <name type="scientific">Agrocybe chaxingu</name>
    <dbReference type="NCBI Taxonomy" id="84603"/>
    <lineage>
        <taxon>Eukaryota</taxon>
        <taxon>Fungi</taxon>
        <taxon>Dikarya</taxon>
        <taxon>Basidiomycota</taxon>
        <taxon>Agaricomycotina</taxon>
        <taxon>Agaricomycetes</taxon>
        <taxon>Agaricomycetidae</taxon>
        <taxon>Agaricales</taxon>
        <taxon>Agaricineae</taxon>
        <taxon>Strophariaceae</taxon>
        <taxon>Agrocybe</taxon>
    </lineage>
</organism>
<evidence type="ECO:0000256" key="1">
    <source>
        <dbReference type="SAM" id="Phobius"/>
    </source>
</evidence>
<dbReference type="OrthoDB" id="2113294at2759"/>
<keyword evidence="3" id="KW-1185">Reference proteome</keyword>
<protein>
    <submittedName>
        <fullName evidence="2">Uncharacterized protein</fullName>
    </submittedName>
</protein>